<evidence type="ECO:0000313" key="10">
    <source>
        <dbReference type="EMBL" id="MDN4162900.1"/>
    </source>
</evidence>
<evidence type="ECO:0000313" key="11">
    <source>
        <dbReference type="Proteomes" id="UP001168537"/>
    </source>
</evidence>
<dbReference type="Pfam" id="PF00512">
    <property type="entry name" value="HisKA"/>
    <property type="match status" value="1"/>
</dbReference>
<dbReference type="SUPFAM" id="SSF55874">
    <property type="entry name" value="ATPase domain of HSP90 chaperone/DNA topoisomerase II/histidine kinase"/>
    <property type="match status" value="1"/>
</dbReference>
<dbReference type="RefSeq" id="WP_300962040.1">
    <property type="nucleotide sequence ID" value="NZ_JAUHJR010000007.1"/>
</dbReference>
<feature type="coiled-coil region" evidence="7">
    <location>
        <begin position="172"/>
        <end position="202"/>
    </location>
</feature>
<proteinExistence type="predicted"/>
<evidence type="ECO:0000256" key="7">
    <source>
        <dbReference type="SAM" id="Coils"/>
    </source>
</evidence>
<name>A0ABT8EXI9_9ACTN</name>
<feature type="transmembrane region" description="Helical" evidence="8">
    <location>
        <begin position="124"/>
        <end position="144"/>
    </location>
</feature>
<dbReference type="InterPro" id="IPR005467">
    <property type="entry name" value="His_kinase_dom"/>
</dbReference>
<keyword evidence="5" id="KW-0418">Kinase</keyword>
<dbReference type="SUPFAM" id="SSF47384">
    <property type="entry name" value="Homodimeric domain of signal transducing histidine kinase"/>
    <property type="match status" value="1"/>
</dbReference>
<evidence type="ECO:0000256" key="8">
    <source>
        <dbReference type="SAM" id="Phobius"/>
    </source>
</evidence>
<dbReference type="InterPro" id="IPR004358">
    <property type="entry name" value="Sig_transdc_His_kin-like_C"/>
</dbReference>
<dbReference type="Gene3D" id="3.30.450.20">
    <property type="entry name" value="PAS domain"/>
    <property type="match status" value="1"/>
</dbReference>
<dbReference type="Gene3D" id="1.10.287.130">
    <property type="match status" value="1"/>
</dbReference>
<dbReference type="Pfam" id="PF08448">
    <property type="entry name" value="PAS_4"/>
    <property type="match status" value="1"/>
</dbReference>
<comment type="subcellular location">
    <subcellularLocation>
        <location evidence="2">Cell membrane</location>
    </subcellularLocation>
</comment>
<protein>
    <recommendedName>
        <fullName evidence="3">histidine kinase</fullName>
        <ecNumber evidence="3">2.7.13.3</ecNumber>
    </recommendedName>
</protein>
<keyword evidence="5" id="KW-0808">Transferase</keyword>
<feature type="transmembrane region" description="Helical" evidence="8">
    <location>
        <begin position="51"/>
        <end position="72"/>
    </location>
</feature>
<evidence type="ECO:0000256" key="5">
    <source>
        <dbReference type="ARBA" id="ARBA00022777"/>
    </source>
</evidence>
<dbReference type="CDD" id="cd00082">
    <property type="entry name" value="HisKA"/>
    <property type="match status" value="1"/>
</dbReference>
<dbReference type="SUPFAM" id="SSF55785">
    <property type="entry name" value="PYP-like sensor domain (PAS domain)"/>
    <property type="match status" value="1"/>
</dbReference>
<dbReference type="Gene3D" id="3.30.565.10">
    <property type="entry name" value="Histidine kinase-like ATPase, C-terminal domain"/>
    <property type="match status" value="1"/>
</dbReference>
<keyword evidence="8" id="KW-1133">Transmembrane helix</keyword>
<dbReference type="Pfam" id="PF02518">
    <property type="entry name" value="HATPase_c"/>
    <property type="match status" value="1"/>
</dbReference>
<dbReference type="InterPro" id="IPR036890">
    <property type="entry name" value="HATPase_C_sf"/>
</dbReference>
<dbReference type="Proteomes" id="UP001168537">
    <property type="component" value="Unassembled WGS sequence"/>
</dbReference>
<dbReference type="InterPro" id="IPR003594">
    <property type="entry name" value="HATPase_dom"/>
</dbReference>
<reference evidence="10" key="1">
    <citation type="submission" date="2023-06" db="EMBL/GenBank/DDBJ databases">
        <title>Draft genome sequence of Nocardioides sp. SOB72.</title>
        <authorList>
            <person name="Zhang G."/>
        </authorList>
    </citation>
    <scope>NUCLEOTIDE SEQUENCE</scope>
    <source>
        <strain evidence="10">SOB72</strain>
    </source>
</reference>
<dbReference type="InterPro" id="IPR003661">
    <property type="entry name" value="HisK_dim/P_dom"/>
</dbReference>
<keyword evidence="4" id="KW-0597">Phosphoprotein</keyword>
<keyword evidence="11" id="KW-1185">Reference proteome</keyword>
<keyword evidence="8" id="KW-0472">Membrane</keyword>
<sequence length="549" mass="58723">MRDLVQLRPMDAVRALVATGRPDPRVLQAVFAFFVSVDFAIRGLAGGGVGLVGWPGAGLALTLVTTVLAFTVPWHRFREDLVTVIPVLDVAALGAVRLSPDGSAAGILVVVPALWLGRQLGRRGAGVVALAVALLTAVPGLLVLGADSIAVSRAVMIVVVAAWSALAIAFGLERIRYERDEAERRGEELAEALRRIEEQQRTTQAIFDAVDVGLVLLDHEGRYRDHNRRQAELLALAHPDGHAGRAGQAGLVFADDGVTVLEPDQEPAARAARGEEFEDCRTWFGEDPAERRALAVSARALRTADGAFAGAALAYKDVTDLVEALAVKDDFVALVSHELRTPLTSITGYVEMLQDRTDLPDVVVGQLEVVDRNARRLLHLVGGLLDSALHASGPMPLDRSRRDLVAVVRDAVEAAGPAARVASLQLEVELPDELWLDLDALRIGQVVDNLLSNAVKYTRPGGTVTVCLTADPTQAHLAVSDTGIGISPADRERLFTRFFRSRQAEELCIQGLGLGLPITRTIVEAHGGSIDVDSRHGHGSTFTVHLPLS</sequence>
<keyword evidence="10" id="KW-0547">Nucleotide-binding</keyword>
<evidence type="ECO:0000256" key="6">
    <source>
        <dbReference type="ARBA" id="ARBA00023012"/>
    </source>
</evidence>
<dbReference type="PANTHER" id="PTHR43547:SF2">
    <property type="entry name" value="HYBRID SIGNAL TRANSDUCTION HISTIDINE KINASE C"/>
    <property type="match status" value="1"/>
</dbReference>
<comment type="catalytic activity">
    <reaction evidence="1">
        <text>ATP + protein L-histidine = ADP + protein N-phospho-L-histidine.</text>
        <dbReference type="EC" id="2.7.13.3"/>
    </reaction>
</comment>
<evidence type="ECO:0000256" key="2">
    <source>
        <dbReference type="ARBA" id="ARBA00004236"/>
    </source>
</evidence>
<keyword evidence="7" id="KW-0175">Coiled coil</keyword>
<dbReference type="PROSITE" id="PS50109">
    <property type="entry name" value="HIS_KIN"/>
    <property type="match status" value="1"/>
</dbReference>
<dbReference type="EMBL" id="JAUHJR010000007">
    <property type="protein sequence ID" value="MDN4162900.1"/>
    <property type="molecule type" value="Genomic_DNA"/>
</dbReference>
<dbReference type="GO" id="GO:0005524">
    <property type="term" value="F:ATP binding"/>
    <property type="evidence" value="ECO:0007669"/>
    <property type="project" value="UniProtKB-KW"/>
</dbReference>
<keyword evidence="10" id="KW-0067">ATP-binding</keyword>
<organism evidence="10 11">
    <name type="scientific">Nocardioides abyssi</name>
    <dbReference type="NCBI Taxonomy" id="3058370"/>
    <lineage>
        <taxon>Bacteria</taxon>
        <taxon>Bacillati</taxon>
        <taxon>Actinomycetota</taxon>
        <taxon>Actinomycetes</taxon>
        <taxon>Propionibacteriales</taxon>
        <taxon>Nocardioidaceae</taxon>
        <taxon>Nocardioides</taxon>
    </lineage>
</organism>
<evidence type="ECO:0000256" key="4">
    <source>
        <dbReference type="ARBA" id="ARBA00022553"/>
    </source>
</evidence>
<comment type="caution">
    <text evidence="10">The sequence shown here is derived from an EMBL/GenBank/DDBJ whole genome shotgun (WGS) entry which is preliminary data.</text>
</comment>
<dbReference type="CDD" id="cd00075">
    <property type="entry name" value="HATPase"/>
    <property type="match status" value="1"/>
</dbReference>
<dbReference type="PANTHER" id="PTHR43547">
    <property type="entry name" value="TWO-COMPONENT HISTIDINE KINASE"/>
    <property type="match status" value="1"/>
</dbReference>
<dbReference type="InterPro" id="IPR036097">
    <property type="entry name" value="HisK_dim/P_sf"/>
</dbReference>
<feature type="domain" description="Histidine kinase" evidence="9">
    <location>
        <begin position="334"/>
        <end position="549"/>
    </location>
</feature>
<dbReference type="SMART" id="SM00387">
    <property type="entry name" value="HATPase_c"/>
    <property type="match status" value="1"/>
</dbReference>
<keyword evidence="8" id="KW-0812">Transmembrane</keyword>
<dbReference type="SMART" id="SM00388">
    <property type="entry name" value="HisKA"/>
    <property type="match status" value="1"/>
</dbReference>
<dbReference type="PRINTS" id="PR00344">
    <property type="entry name" value="BCTRLSENSOR"/>
</dbReference>
<dbReference type="InterPro" id="IPR013656">
    <property type="entry name" value="PAS_4"/>
</dbReference>
<dbReference type="InterPro" id="IPR035965">
    <property type="entry name" value="PAS-like_dom_sf"/>
</dbReference>
<evidence type="ECO:0000256" key="1">
    <source>
        <dbReference type="ARBA" id="ARBA00000085"/>
    </source>
</evidence>
<evidence type="ECO:0000259" key="9">
    <source>
        <dbReference type="PROSITE" id="PS50109"/>
    </source>
</evidence>
<feature type="transmembrane region" description="Helical" evidence="8">
    <location>
        <begin position="150"/>
        <end position="172"/>
    </location>
</feature>
<accession>A0ABT8EXI9</accession>
<evidence type="ECO:0000256" key="3">
    <source>
        <dbReference type="ARBA" id="ARBA00012438"/>
    </source>
</evidence>
<gene>
    <name evidence="10" type="ORF">QWY29_16140</name>
</gene>
<keyword evidence="6" id="KW-0902">Two-component regulatory system</keyword>
<dbReference type="EC" id="2.7.13.3" evidence="3"/>